<comment type="caution">
    <text evidence="1">The sequence shown here is derived from an EMBL/GenBank/DDBJ whole genome shotgun (WGS) entry which is preliminary data.</text>
</comment>
<proteinExistence type="predicted"/>
<accession>A0A9X3RTL1</accession>
<sequence>MSNWDELIFTQEDNVDFLDEVAELEGNEVAQALVDAVNLALRDGQPGSVDHSVGLCAATVAAIWSGAPFSVANVADDHPFIRAHIGQCPTNLQEVSLQLLDGEYERLSATEAVEAEDLETFVEALS</sequence>
<reference evidence="1" key="1">
    <citation type="submission" date="2022-02" db="EMBL/GenBank/DDBJ databases">
        <title>Corynebacterium sp. from urogenital microbiome.</title>
        <authorList>
            <person name="Cappelli E.A."/>
            <person name="Ribeiro T.G."/>
            <person name="Peixe L."/>
        </authorList>
    </citation>
    <scope>NUCLEOTIDE SEQUENCE</scope>
    <source>
        <strain evidence="1">C9Ua_112</strain>
    </source>
</reference>
<dbReference type="EMBL" id="JAKMUV010000009">
    <property type="protein sequence ID" value="MCZ9305403.1"/>
    <property type="molecule type" value="Genomic_DNA"/>
</dbReference>
<dbReference type="Proteomes" id="UP001146505">
    <property type="component" value="Unassembled WGS sequence"/>
</dbReference>
<keyword evidence="2" id="KW-1185">Reference proteome</keyword>
<gene>
    <name evidence="1" type="ORF">L8U58_07690</name>
</gene>
<protein>
    <submittedName>
        <fullName evidence="1">DUF4259 domain-containing protein</fullName>
    </submittedName>
</protein>
<organism evidence="1 2">
    <name type="scientific">Corynebacterium macclintockiae</name>
    <dbReference type="NCBI Taxonomy" id="2913501"/>
    <lineage>
        <taxon>Bacteria</taxon>
        <taxon>Bacillati</taxon>
        <taxon>Actinomycetota</taxon>
        <taxon>Actinomycetes</taxon>
        <taxon>Mycobacteriales</taxon>
        <taxon>Corynebacteriaceae</taxon>
        <taxon>Corynebacterium</taxon>
    </lineage>
</organism>
<dbReference type="RefSeq" id="WP_034971258.1">
    <property type="nucleotide sequence ID" value="NZ_JAKMUV010000009.1"/>
</dbReference>
<name>A0A9X3RTL1_9CORY</name>
<dbReference type="InterPro" id="IPR025355">
    <property type="entry name" value="DUF4259"/>
</dbReference>
<dbReference type="Pfam" id="PF14078">
    <property type="entry name" value="DUF4259"/>
    <property type="match status" value="1"/>
</dbReference>
<dbReference type="AlphaFoldDB" id="A0A9X3RTL1"/>
<evidence type="ECO:0000313" key="1">
    <source>
        <dbReference type="EMBL" id="MCZ9305403.1"/>
    </source>
</evidence>
<evidence type="ECO:0000313" key="2">
    <source>
        <dbReference type="Proteomes" id="UP001146505"/>
    </source>
</evidence>
<dbReference type="GeneID" id="301813430"/>